<dbReference type="VEuPathDB" id="VectorBase:ACUA025865"/>
<proteinExistence type="predicted"/>
<organism evidence="2 3">
    <name type="scientific">Anopheles culicifacies</name>
    <dbReference type="NCBI Taxonomy" id="139723"/>
    <lineage>
        <taxon>Eukaryota</taxon>
        <taxon>Metazoa</taxon>
        <taxon>Ecdysozoa</taxon>
        <taxon>Arthropoda</taxon>
        <taxon>Hexapoda</taxon>
        <taxon>Insecta</taxon>
        <taxon>Pterygota</taxon>
        <taxon>Neoptera</taxon>
        <taxon>Endopterygota</taxon>
        <taxon>Diptera</taxon>
        <taxon>Nematocera</taxon>
        <taxon>Culicoidea</taxon>
        <taxon>Culicidae</taxon>
        <taxon>Anophelinae</taxon>
        <taxon>Anopheles</taxon>
        <taxon>culicifacies species complex</taxon>
    </lineage>
</organism>
<feature type="transmembrane region" description="Helical" evidence="1">
    <location>
        <begin position="56"/>
        <end position="73"/>
    </location>
</feature>
<evidence type="ECO:0000256" key="1">
    <source>
        <dbReference type="SAM" id="Phobius"/>
    </source>
</evidence>
<keyword evidence="1" id="KW-1133">Transmembrane helix</keyword>
<protein>
    <submittedName>
        <fullName evidence="2">Uncharacterized protein</fullName>
    </submittedName>
</protein>
<reference evidence="3" key="1">
    <citation type="submission" date="2013-09" db="EMBL/GenBank/DDBJ databases">
        <title>The Genome Sequence of Anopheles culicifacies species A.</title>
        <authorList>
            <consortium name="The Broad Institute Genomics Platform"/>
            <person name="Neafsey D.E."/>
            <person name="Besansky N."/>
            <person name="Howell P."/>
            <person name="Walton C."/>
            <person name="Young S.K."/>
            <person name="Zeng Q."/>
            <person name="Gargeya S."/>
            <person name="Fitzgerald M."/>
            <person name="Haas B."/>
            <person name="Abouelleil A."/>
            <person name="Allen A.W."/>
            <person name="Alvarado L."/>
            <person name="Arachchi H.M."/>
            <person name="Berlin A.M."/>
            <person name="Chapman S.B."/>
            <person name="Gainer-Dewar J."/>
            <person name="Goldberg J."/>
            <person name="Griggs A."/>
            <person name="Gujja S."/>
            <person name="Hansen M."/>
            <person name="Howarth C."/>
            <person name="Imamovic A."/>
            <person name="Ireland A."/>
            <person name="Larimer J."/>
            <person name="McCowan C."/>
            <person name="Murphy C."/>
            <person name="Pearson M."/>
            <person name="Poon T.W."/>
            <person name="Priest M."/>
            <person name="Roberts A."/>
            <person name="Saif S."/>
            <person name="Shea T."/>
            <person name="Sisk P."/>
            <person name="Sykes S."/>
            <person name="Wortman J."/>
            <person name="Nusbaum C."/>
            <person name="Birren B."/>
        </authorList>
    </citation>
    <scope>NUCLEOTIDE SEQUENCE [LARGE SCALE GENOMIC DNA]</scope>
    <source>
        <strain evidence="3">A-37</strain>
    </source>
</reference>
<evidence type="ECO:0000313" key="2">
    <source>
        <dbReference type="EnsemblMetazoa" id="ACUA025865-PA"/>
    </source>
</evidence>
<dbReference type="EMBL" id="AXCM01007273">
    <property type="status" value="NOT_ANNOTATED_CDS"/>
    <property type="molecule type" value="Genomic_DNA"/>
</dbReference>
<keyword evidence="1" id="KW-0812">Transmembrane</keyword>
<reference evidence="2" key="2">
    <citation type="submission" date="2020-05" db="UniProtKB">
        <authorList>
            <consortium name="EnsemblMetazoa"/>
        </authorList>
    </citation>
    <scope>IDENTIFICATION</scope>
    <source>
        <strain evidence="2">A-37</strain>
    </source>
</reference>
<keyword evidence="1" id="KW-0472">Membrane</keyword>
<dbReference type="EnsemblMetazoa" id="ACUA025865-RA">
    <property type="protein sequence ID" value="ACUA025865-PA"/>
    <property type="gene ID" value="ACUA025865"/>
</dbReference>
<accession>A0A182MTG0</accession>
<keyword evidence="3" id="KW-1185">Reference proteome</keyword>
<dbReference type="Proteomes" id="UP000075883">
    <property type="component" value="Unassembled WGS sequence"/>
</dbReference>
<dbReference type="AlphaFoldDB" id="A0A182MTG0"/>
<name>A0A182MTG0_9DIPT</name>
<evidence type="ECO:0000313" key="3">
    <source>
        <dbReference type="Proteomes" id="UP000075883"/>
    </source>
</evidence>
<sequence length="125" mass="14098">MSNNLRQFVLMDEYIKCPSAETISSPEQQKKDGELLHLGKSFPPVRRCVCVSNFELVHYYTTITIILIIIIIGRHEKSTQRGGGAGEQFYASIKHILLQFDRVAHRISSAQLAPVHCKPDMESNG</sequence>